<proteinExistence type="predicted"/>
<sequence length="184" mass="20341">MNKMKIITNFTGTNIPDQYGCNAPRGQQPHGINQNSFPFEVAEIPAKASYLSWTLIDYDTVPMIGFAWIHWLVADYPVVEGPAVIPAGVSQKTTVPQGKTSMRSVVTLIRHPLWRMTALGRDLTTHYSGPRPRGGRHQLRLTVYATSAPLDLAPGFGLNQLMATVDEKLVAQASLNLAYERKSH</sequence>
<comment type="caution">
    <text evidence="1">The sequence shown here is derived from an EMBL/GenBank/DDBJ whole genome shotgun (WGS) entry which is preliminary data.</text>
</comment>
<dbReference type="SUPFAM" id="SSF49777">
    <property type="entry name" value="PEBP-like"/>
    <property type="match status" value="1"/>
</dbReference>
<organism evidence="1 2">
    <name type="scientific">Levilactobacillus acidifarinae DSM 19394 = JCM 15949</name>
    <dbReference type="NCBI Taxonomy" id="1423715"/>
    <lineage>
        <taxon>Bacteria</taxon>
        <taxon>Bacillati</taxon>
        <taxon>Bacillota</taxon>
        <taxon>Bacilli</taxon>
        <taxon>Lactobacillales</taxon>
        <taxon>Lactobacillaceae</taxon>
        <taxon>Levilactobacillus</taxon>
    </lineage>
</organism>
<name>A0A0R1LUQ1_9LACO</name>
<dbReference type="PATRIC" id="fig|1423715.3.peg.2525"/>
<dbReference type="Pfam" id="PF01161">
    <property type="entry name" value="PBP"/>
    <property type="match status" value="1"/>
</dbReference>
<dbReference type="AlphaFoldDB" id="A0A0R1LUQ1"/>
<dbReference type="CDD" id="cd00865">
    <property type="entry name" value="PEBP_bact_arch"/>
    <property type="match status" value="1"/>
</dbReference>
<reference evidence="1 2" key="1">
    <citation type="journal article" date="2015" name="Genome Announc.">
        <title>Expanding the biotechnology potential of lactobacilli through comparative genomics of 213 strains and associated genera.</title>
        <authorList>
            <person name="Sun Z."/>
            <person name="Harris H.M."/>
            <person name="McCann A."/>
            <person name="Guo C."/>
            <person name="Argimon S."/>
            <person name="Zhang W."/>
            <person name="Yang X."/>
            <person name="Jeffery I.B."/>
            <person name="Cooney J.C."/>
            <person name="Kagawa T.F."/>
            <person name="Liu W."/>
            <person name="Song Y."/>
            <person name="Salvetti E."/>
            <person name="Wrobel A."/>
            <person name="Rasinkangas P."/>
            <person name="Parkhill J."/>
            <person name="Rea M.C."/>
            <person name="O'Sullivan O."/>
            <person name="Ritari J."/>
            <person name="Douillard F.P."/>
            <person name="Paul Ross R."/>
            <person name="Yang R."/>
            <person name="Briner A.E."/>
            <person name="Felis G.E."/>
            <person name="de Vos W.M."/>
            <person name="Barrangou R."/>
            <person name="Klaenhammer T.R."/>
            <person name="Caufield P.W."/>
            <person name="Cui Y."/>
            <person name="Zhang H."/>
            <person name="O'Toole P.W."/>
        </authorList>
    </citation>
    <scope>NUCLEOTIDE SEQUENCE [LARGE SCALE GENOMIC DNA]</scope>
    <source>
        <strain evidence="1 2">DSM 19394</strain>
    </source>
</reference>
<dbReference type="EMBL" id="AZDV01000005">
    <property type="protein sequence ID" value="KRK95986.1"/>
    <property type="molecule type" value="Genomic_DNA"/>
</dbReference>
<evidence type="ECO:0000313" key="1">
    <source>
        <dbReference type="EMBL" id="KRK95986.1"/>
    </source>
</evidence>
<gene>
    <name evidence="1" type="ORF">FD25_GL002447</name>
</gene>
<dbReference type="Gene3D" id="3.90.280.10">
    <property type="entry name" value="PEBP-like"/>
    <property type="match status" value="1"/>
</dbReference>
<evidence type="ECO:0000313" key="2">
    <source>
        <dbReference type="Proteomes" id="UP000051955"/>
    </source>
</evidence>
<dbReference type="STRING" id="1423715.FD25_GL002447"/>
<dbReference type="NCBIfam" id="TIGR00481">
    <property type="entry name" value="YbhB/YbcL family Raf kinase inhibitor-like protein"/>
    <property type="match status" value="1"/>
</dbReference>
<dbReference type="Proteomes" id="UP000051955">
    <property type="component" value="Unassembled WGS sequence"/>
</dbReference>
<accession>A0A0R1LUQ1</accession>
<dbReference type="InterPro" id="IPR036610">
    <property type="entry name" value="PEBP-like_sf"/>
</dbReference>
<dbReference type="InterPro" id="IPR005247">
    <property type="entry name" value="YbhB_YbcL/LppC-like"/>
</dbReference>
<protein>
    <recommendedName>
        <fullName evidence="3">Phospholipid-binding protein</fullName>
    </recommendedName>
</protein>
<keyword evidence="2" id="KW-1185">Reference proteome</keyword>
<evidence type="ECO:0008006" key="3">
    <source>
        <dbReference type="Google" id="ProtNLM"/>
    </source>
</evidence>
<dbReference type="InterPro" id="IPR008914">
    <property type="entry name" value="PEBP"/>
</dbReference>